<dbReference type="GO" id="GO:0080044">
    <property type="term" value="F:quercetin 7-O-glucosyltransferase activity"/>
    <property type="evidence" value="ECO:0007669"/>
    <property type="project" value="TreeGrafter"/>
</dbReference>
<dbReference type="AlphaFoldDB" id="A0AAV5BZG4"/>
<dbReference type="Pfam" id="PF00201">
    <property type="entry name" value="UDPGT"/>
    <property type="match status" value="1"/>
</dbReference>
<keyword evidence="2 3" id="KW-0808">Transferase</keyword>
<dbReference type="PROSITE" id="PS00375">
    <property type="entry name" value="UDPGT"/>
    <property type="match status" value="1"/>
</dbReference>
<dbReference type="Gene3D" id="3.40.50.2000">
    <property type="entry name" value="Glycogen Phosphorylase B"/>
    <property type="match status" value="2"/>
</dbReference>
<evidence type="ECO:0000313" key="6">
    <source>
        <dbReference type="Proteomes" id="UP001054889"/>
    </source>
</evidence>
<comment type="similarity">
    <text evidence="1 3">Belongs to the UDP-glycosyltransferase family.</text>
</comment>
<dbReference type="EC" id="2.4.1.-" evidence="4"/>
<dbReference type="EMBL" id="BQKI01000003">
    <property type="protein sequence ID" value="GJM91391.1"/>
    <property type="molecule type" value="Genomic_DNA"/>
</dbReference>
<evidence type="ECO:0000256" key="3">
    <source>
        <dbReference type="RuleBase" id="RU003718"/>
    </source>
</evidence>
<dbReference type="FunFam" id="3.40.50.2000:FF:000056">
    <property type="entry name" value="Glycosyltransferase"/>
    <property type="match status" value="1"/>
</dbReference>
<dbReference type="PANTHER" id="PTHR11926">
    <property type="entry name" value="GLUCOSYL/GLUCURONOSYL TRANSFERASES"/>
    <property type="match status" value="1"/>
</dbReference>
<evidence type="ECO:0000256" key="2">
    <source>
        <dbReference type="ARBA" id="ARBA00022679"/>
    </source>
</evidence>
<dbReference type="InterPro" id="IPR035595">
    <property type="entry name" value="UDP_glycos_trans_CS"/>
</dbReference>
<dbReference type="InterPro" id="IPR002213">
    <property type="entry name" value="UDP_glucos_trans"/>
</dbReference>
<accession>A0AAV5BZG4</accession>
<evidence type="ECO:0000313" key="5">
    <source>
        <dbReference type="EMBL" id="GJM91391.1"/>
    </source>
</evidence>
<organism evidence="5 6">
    <name type="scientific">Eleusine coracana subsp. coracana</name>
    <dbReference type="NCBI Taxonomy" id="191504"/>
    <lineage>
        <taxon>Eukaryota</taxon>
        <taxon>Viridiplantae</taxon>
        <taxon>Streptophyta</taxon>
        <taxon>Embryophyta</taxon>
        <taxon>Tracheophyta</taxon>
        <taxon>Spermatophyta</taxon>
        <taxon>Magnoliopsida</taxon>
        <taxon>Liliopsida</taxon>
        <taxon>Poales</taxon>
        <taxon>Poaceae</taxon>
        <taxon>PACMAD clade</taxon>
        <taxon>Chloridoideae</taxon>
        <taxon>Cynodonteae</taxon>
        <taxon>Eleusininae</taxon>
        <taxon>Eleusine</taxon>
    </lineage>
</organism>
<evidence type="ECO:0000256" key="4">
    <source>
        <dbReference type="RuleBase" id="RU362057"/>
    </source>
</evidence>
<dbReference type="GO" id="GO:0080043">
    <property type="term" value="F:quercetin 3-O-glucosyltransferase activity"/>
    <property type="evidence" value="ECO:0007669"/>
    <property type="project" value="TreeGrafter"/>
</dbReference>
<reference evidence="5" key="2">
    <citation type="submission" date="2021-12" db="EMBL/GenBank/DDBJ databases">
        <title>Resequencing data analysis of finger millet.</title>
        <authorList>
            <person name="Hatakeyama M."/>
            <person name="Aluri S."/>
            <person name="Balachadran M.T."/>
            <person name="Sivarajan S.R."/>
            <person name="Poveda L."/>
            <person name="Shimizu-Inatsugi R."/>
            <person name="Schlapbach R."/>
            <person name="Sreeman S.M."/>
            <person name="Shimizu K.K."/>
        </authorList>
    </citation>
    <scope>NUCLEOTIDE SEQUENCE</scope>
</reference>
<gene>
    <name evidence="5" type="primary">ga07755</name>
    <name evidence="5" type="ORF">PR202_ga07755</name>
</gene>
<reference evidence="5" key="1">
    <citation type="journal article" date="2018" name="DNA Res.">
        <title>Multiple hybrid de novo genome assembly of finger millet, an orphan allotetraploid crop.</title>
        <authorList>
            <person name="Hatakeyama M."/>
            <person name="Aluri S."/>
            <person name="Balachadran M.T."/>
            <person name="Sivarajan S.R."/>
            <person name="Patrignani A."/>
            <person name="Gruter S."/>
            <person name="Poveda L."/>
            <person name="Shimizu-Inatsugi R."/>
            <person name="Baeten J."/>
            <person name="Francoijs K.J."/>
            <person name="Nataraja K.N."/>
            <person name="Reddy Y.A.N."/>
            <person name="Phadnis S."/>
            <person name="Ravikumar R.L."/>
            <person name="Schlapbach R."/>
            <person name="Sreeman S.M."/>
            <person name="Shimizu K.K."/>
        </authorList>
    </citation>
    <scope>NUCLEOTIDE SEQUENCE</scope>
</reference>
<dbReference type="CDD" id="cd03784">
    <property type="entry name" value="GT1_Gtf-like"/>
    <property type="match status" value="1"/>
</dbReference>
<dbReference type="FunFam" id="3.40.50.2000:FF:000530">
    <property type="entry name" value="Glycosyltransferase"/>
    <property type="match status" value="1"/>
</dbReference>
<sequence length="466" mass="50486">MASAAPHALLLPYPAQGHVIPFMELAHRLLDSGFAVTFVNTEFNHRRVVDVAAAGASPSGIGSRLRLVGVADGMEEGEDRDNLVRLNAAMQEALPPQLEVLLEGSGSSSGDGLGKVTCVVVDVGMSWALDGAKRRSLPAAALWAASAAVLAVITGAKKLIRDGVIDDDGAPIKLENNSFQLAESMTPMDATFLAWNWMGNRDAERLVFHYLTNTASTAVAKSDVLLCNTFADLEPDIFAQHSPARILPIGPLRTWKRSTAEAPVGHFWHAEDHASLSFLDAHPHGSVVYVAFGSLTVMSSEQLEQLALGLEVSGRPFLWVVRPGLAGKLPTSFVATNGRGKIVRWAPQDQVLAHPAVGCFLTHCGWNSTLESICNGVPMLCWPYFTDQFTNQTYICDIWRVGLRVTPTGSKEMVNVKRITEMFDSLLGNSGIKERLKSLKAMAEKSMSVEGQSFKNLDTLIKVLRK</sequence>
<proteinExistence type="inferred from homology"/>
<dbReference type="PANTHER" id="PTHR11926:SF1412">
    <property type="entry name" value="UDP-GLYCOSYLTRANSFERASE 83A1-LIKE"/>
    <property type="match status" value="1"/>
</dbReference>
<comment type="caution">
    <text evidence="5">The sequence shown here is derived from an EMBL/GenBank/DDBJ whole genome shotgun (WGS) entry which is preliminary data.</text>
</comment>
<keyword evidence="3" id="KW-0328">Glycosyltransferase</keyword>
<keyword evidence="6" id="KW-1185">Reference proteome</keyword>
<evidence type="ECO:0000256" key="1">
    <source>
        <dbReference type="ARBA" id="ARBA00009995"/>
    </source>
</evidence>
<protein>
    <recommendedName>
        <fullName evidence="4">Glycosyltransferase</fullName>
        <ecNumber evidence="4">2.4.1.-</ecNumber>
    </recommendedName>
</protein>
<name>A0AAV5BZG4_ELECO</name>
<dbReference type="SUPFAM" id="SSF53756">
    <property type="entry name" value="UDP-Glycosyltransferase/glycogen phosphorylase"/>
    <property type="match status" value="1"/>
</dbReference>
<dbReference type="Proteomes" id="UP001054889">
    <property type="component" value="Unassembled WGS sequence"/>
</dbReference>